<gene>
    <name evidence="1" type="ORF">SAMN05660209_05005</name>
</gene>
<proteinExistence type="predicted"/>
<evidence type="ECO:0000313" key="2">
    <source>
        <dbReference type="Proteomes" id="UP000198921"/>
    </source>
</evidence>
<reference evidence="2" key="1">
    <citation type="submission" date="2016-10" db="EMBL/GenBank/DDBJ databases">
        <authorList>
            <person name="Varghese N."/>
            <person name="Submissions S."/>
        </authorList>
    </citation>
    <scope>NUCLEOTIDE SEQUENCE [LARGE SCALE GENOMIC DNA]</scope>
    <source>
        <strain evidence="2">DSM 45422</strain>
    </source>
</reference>
<organism evidence="1 2">
    <name type="scientific">Geodermatophilus africanus</name>
    <dbReference type="NCBI Taxonomy" id="1137993"/>
    <lineage>
        <taxon>Bacteria</taxon>
        <taxon>Bacillati</taxon>
        <taxon>Actinomycetota</taxon>
        <taxon>Actinomycetes</taxon>
        <taxon>Geodermatophilales</taxon>
        <taxon>Geodermatophilaceae</taxon>
        <taxon>Geodermatophilus</taxon>
    </lineage>
</organism>
<dbReference type="Proteomes" id="UP000198921">
    <property type="component" value="Unassembled WGS sequence"/>
</dbReference>
<dbReference type="AlphaFoldDB" id="A0A1H3R2R3"/>
<evidence type="ECO:0000313" key="1">
    <source>
        <dbReference type="EMBL" id="SDZ20104.1"/>
    </source>
</evidence>
<sequence length="118" mass="12413">MGAAIRQLFAVGNGDATATVTMDLGSPQTFLAWGAITWIDSTATFDRDNAVGIDITHVDGVRTGTALQGGDHLGDPGALKNLHQGAVFRFGRTVTFRLRAFHGEDLNALGYGIAITNP</sequence>
<protein>
    <submittedName>
        <fullName evidence="1">Uncharacterized protein</fullName>
    </submittedName>
</protein>
<accession>A0A1H3R2R3</accession>
<dbReference type="EMBL" id="FNOT01000029">
    <property type="protein sequence ID" value="SDZ20104.1"/>
    <property type="molecule type" value="Genomic_DNA"/>
</dbReference>
<keyword evidence="2" id="KW-1185">Reference proteome</keyword>
<name>A0A1H3R2R3_9ACTN</name>